<accession>A0A4S3KUB1</accession>
<organism evidence="2 3">
    <name type="scientific">Pseudofulvimonas gallinarii</name>
    <dbReference type="NCBI Taxonomy" id="634155"/>
    <lineage>
        <taxon>Bacteria</taxon>
        <taxon>Pseudomonadati</taxon>
        <taxon>Pseudomonadota</taxon>
        <taxon>Gammaproteobacteria</taxon>
        <taxon>Lysobacterales</taxon>
        <taxon>Rhodanobacteraceae</taxon>
        <taxon>Pseudofulvimonas</taxon>
    </lineage>
</organism>
<dbReference type="InterPro" id="IPR011050">
    <property type="entry name" value="Pectin_lyase_fold/virulence"/>
</dbReference>
<gene>
    <name evidence="2" type="ORF">EDC25_102124</name>
</gene>
<reference evidence="2 3" key="1">
    <citation type="submission" date="2019-03" db="EMBL/GenBank/DDBJ databases">
        <title>Genomic Encyclopedia of Type Strains, Phase IV (KMG-IV): sequencing the most valuable type-strain genomes for metagenomic binning, comparative biology and taxonomic classification.</title>
        <authorList>
            <person name="Goeker M."/>
        </authorList>
    </citation>
    <scope>NUCLEOTIDE SEQUENCE [LARGE SCALE GENOMIC DNA]</scope>
    <source>
        <strain evidence="2 3">DSM 21944</strain>
    </source>
</reference>
<evidence type="ECO:0000313" key="3">
    <source>
        <dbReference type="Proteomes" id="UP000294599"/>
    </source>
</evidence>
<dbReference type="SUPFAM" id="SSF51126">
    <property type="entry name" value="Pectin lyase-like"/>
    <property type="match status" value="2"/>
</dbReference>
<protein>
    <submittedName>
        <fullName evidence="2">CSLREA domain-containing protein</fullName>
    </submittedName>
</protein>
<dbReference type="RefSeq" id="WP_123522054.1">
    <property type="nucleotide sequence ID" value="NZ_JBHMFH010000001.1"/>
</dbReference>
<dbReference type="EMBL" id="SMAF01000002">
    <property type="protein sequence ID" value="TCT00759.1"/>
    <property type="molecule type" value="Genomic_DNA"/>
</dbReference>
<feature type="chain" id="PRO_5030100265" evidence="1">
    <location>
        <begin position="21"/>
        <end position="700"/>
    </location>
</feature>
<proteinExistence type="predicted"/>
<sequence>MAGWKVCLLGVVVLCTPAQAAQYFVNTVEDTPDATPADGLCADSAGRCSLRAAVMEANVAPAPVPAIIHLPAGDFLLALAGTGEDAAHSGDLDILHPVTVIGAGPALTRIDGAAQDRVFEVHAGATLRLRRLAVLNGQLDGSASGGGAGVRVGDSAALHLQEVEVAGHRMRDRPGGIALDVRGCVQGRYVRIRDNGDKETPAAAGSVTIRVGSQPGDEGACLLLDDSEISGNSADAAGAIQAGPAGVVLRRSLLSGNTASGAGALQLAAGVEARLENVTISGNRGDPGAVLVAVGARVEVQGSTVTANGPRSGTASQVGGIRDLNAPPGQTSLANSILAGNGPGLLADDCAGVVSSGGGNHYGDCSGLQSLPNDRLEVAVALGPLGDHGGFTRSHLPHAQAIDDGWAAGCLRTDQRGQPRAFDHDGDDDPGCDVGAVEMQSPQPTFTVNTPDDSADILPGDGHCDEGRQRCSLRAAIHEANARPGVDIVALPPGIFVFGLAGQSEDAAATGDLDVTDDLVLLGAGSALTTIDAGALDRVIDVHDVGGGRHVALRGVPLRNGRFAAGAGLQVAAGAQVDLEDIILRDHRSDGPVAATALAVGGRVSGRHVRILGNVDEGWGATIAVGTLAGACDATGEEDPDATLDLEDCEISGNVALLAGALSARCGRTVLRRCLVAGNQGGAMSGRWFSTSVRRRSWRT</sequence>
<feature type="signal peptide" evidence="1">
    <location>
        <begin position="1"/>
        <end position="20"/>
    </location>
</feature>
<dbReference type="InterPro" id="IPR059226">
    <property type="entry name" value="Choice_anch_Q_dom"/>
</dbReference>
<keyword evidence="3" id="KW-1185">Reference proteome</keyword>
<keyword evidence="1" id="KW-0732">Signal</keyword>
<dbReference type="AlphaFoldDB" id="A0A4S3KUB1"/>
<comment type="caution">
    <text evidence="2">The sequence shown here is derived from an EMBL/GenBank/DDBJ whole genome shotgun (WGS) entry which is preliminary data.</text>
</comment>
<dbReference type="NCBIfam" id="NF041518">
    <property type="entry name" value="choice_anch_Q"/>
    <property type="match status" value="1"/>
</dbReference>
<name>A0A4S3KUB1_9GAMM</name>
<evidence type="ECO:0000313" key="2">
    <source>
        <dbReference type="EMBL" id="TCT00759.1"/>
    </source>
</evidence>
<evidence type="ECO:0000256" key="1">
    <source>
        <dbReference type="SAM" id="SignalP"/>
    </source>
</evidence>
<dbReference type="Proteomes" id="UP000294599">
    <property type="component" value="Unassembled WGS sequence"/>
</dbReference>